<dbReference type="EMBL" id="SJPG01000001">
    <property type="protein sequence ID" value="TWT63650.1"/>
    <property type="molecule type" value="Genomic_DNA"/>
</dbReference>
<comment type="caution">
    <text evidence="2">The sequence shown here is derived from an EMBL/GenBank/DDBJ whole genome shotgun (WGS) entry which is preliminary data.</text>
</comment>
<organism evidence="2 3">
    <name type="scientific">Rubinisphaera italica</name>
    <dbReference type="NCBI Taxonomy" id="2527969"/>
    <lineage>
        <taxon>Bacteria</taxon>
        <taxon>Pseudomonadati</taxon>
        <taxon>Planctomycetota</taxon>
        <taxon>Planctomycetia</taxon>
        <taxon>Planctomycetales</taxon>
        <taxon>Planctomycetaceae</taxon>
        <taxon>Rubinisphaera</taxon>
    </lineage>
</organism>
<accession>A0A5C5XL37</accession>
<name>A0A5C5XL37_9PLAN</name>
<dbReference type="GO" id="GO:0030170">
    <property type="term" value="F:pyridoxal phosphate binding"/>
    <property type="evidence" value="ECO:0007669"/>
    <property type="project" value="InterPro"/>
</dbReference>
<dbReference type="GO" id="GO:0030151">
    <property type="term" value="F:molybdenum ion binding"/>
    <property type="evidence" value="ECO:0007669"/>
    <property type="project" value="InterPro"/>
</dbReference>
<proteinExistence type="predicted"/>
<dbReference type="InterPro" id="IPR005303">
    <property type="entry name" value="MOCOS_middle"/>
</dbReference>
<dbReference type="Pfam" id="PF03476">
    <property type="entry name" value="MOSC_N"/>
    <property type="match status" value="1"/>
</dbReference>
<dbReference type="AlphaFoldDB" id="A0A5C5XL37"/>
<dbReference type="GO" id="GO:0003824">
    <property type="term" value="F:catalytic activity"/>
    <property type="evidence" value="ECO:0007669"/>
    <property type="project" value="InterPro"/>
</dbReference>
<dbReference type="SUPFAM" id="SSF141673">
    <property type="entry name" value="MOSC N-terminal domain-like"/>
    <property type="match status" value="1"/>
</dbReference>
<evidence type="ECO:0000259" key="1">
    <source>
        <dbReference type="PROSITE" id="PS51340"/>
    </source>
</evidence>
<sequence length="261" mass="29690">MGITIYPIKSLPGVSLETARLLDTGALENDRRWALFDEQGRVFNAKKEARFHQIDCTFPEDFSGIELTDRRTGQRLNAQLSQLREIENWFCDIFEQPLKLLENTATGFPDDTNANGPTIIGSQTLKEIASWFPGLTVESLRQRLRSNLELETEMPFQEDLLFGPPEQPRPFQIGEVKFLGINPCQRCVVPSRDPQTGEVIPMFPKQFAQKRKETLPGNIASQQFNHFYRIAVNTRMAPQNTGFLLNRGDLLESSSNSNKTQ</sequence>
<dbReference type="InterPro" id="IPR005302">
    <property type="entry name" value="MoCF_Sase_C"/>
</dbReference>
<evidence type="ECO:0000313" key="2">
    <source>
        <dbReference type="EMBL" id="TWT63650.1"/>
    </source>
</evidence>
<dbReference type="Proteomes" id="UP000316095">
    <property type="component" value="Unassembled WGS sequence"/>
</dbReference>
<reference evidence="2 3" key="1">
    <citation type="submission" date="2019-02" db="EMBL/GenBank/DDBJ databases">
        <title>Deep-cultivation of Planctomycetes and their phenomic and genomic characterization uncovers novel biology.</title>
        <authorList>
            <person name="Wiegand S."/>
            <person name="Jogler M."/>
            <person name="Boedeker C."/>
            <person name="Pinto D."/>
            <person name="Vollmers J."/>
            <person name="Rivas-Marin E."/>
            <person name="Kohn T."/>
            <person name="Peeters S.H."/>
            <person name="Heuer A."/>
            <person name="Rast P."/>
            <person name="Oberbeckmann S."/>
            <person name="Bunk B."/>
            <person name="Jeske O."/>
            <person name="Meyerdierks A."/>
            <person name="Storesund J.E."/>
            <person name="Kallscheuer N."/>
            <person name="Luecker S."/>
            <person name="Lage O.M."/>
            <person name="Pohl T."/>
            <person name="Merkel B.J."/>
            <person name="Hornburger P."/>
            <person name="Mueller R.-W."/>
            <person name="Bruemmer F."/>
            <person name="Labrenz M."/>
            <person name="Spormann A.M."/>
            <person name="Op Den Camp H."/>
            <person name="Overmann J."/>
            <person name="Amann R."/>
            <person name="Jetten M.S.M."/>
            <person name="Mascher T."/>
            <person name="Medema M.H."/>
            <person name="Devos D.P."/>
            <person name="Kaster A.-K."/>
            <person name="Ovreas L."/>
            <person name="Rohde M."/>
            <person name="Galperin M.Y."/>
            <person name="Jogler C."/>
        </authorList>
    </citation>
    <scope>NUCLEOTIDE SEQUENCE [LARGE SCALE GENOMIC DNA]</scope>
    <source>
        <strain evidence="2 3">Pan54</strain>
    </source>
</reference>
<gene>
    <name evidence="2" type="ORF">Pan54_44050</name>
</gene>
<dbReference type="PROSITE" id="PS51340">
    <property type="entry name" value="MOSC"/>
    <property type="match status" value="1"/>
</dbReference>
<keyword evidence="3" id="KW-1185">Reference proteome</keyword>
<protein>
    <recommendedName>
        <fullName evidence="1">MOSC domain-containing protein</fullName>
    </recommendedName>
</protein>
<feature type="domain" description="MOSC" evidence="1">
    <location>
        <begin position="78"/>
        <end position="261"/>
    </location>
</feature>
<evidence type="ECO:0000313" key="3">
    <source>
        <dbReference type="Proteomes" id="UP000316095"/>
    </source>
</evidence>